<keyword evidence="3" id="KW-0732">Signal</keyword>
<sequence>MYTKKLIFTILVATLLQSTLADDQAPADPGNQTPPDAGNGGAGGNAGNGGAAPAPPLRCQAPDGTLLPSATSCEDVDKNCATAFKTALTKNSRDPQCDLDVFKNAATVTCAKTCGLCCENPNFSCKDDPAYVDKCPTMKNLCEDKSDSMYPLVAKLCPATCGLCAQAACRDKRTDCAGIAHLCLDLNFALQMRQDCARTCNACSNTAAPAPPATVAPPAPVPTPAPVVVAPPTGNGQGVCADTRANCKKMAAEGFCDIPFYAQRPDFLRRTCGVSCGFCGPCSDSAGCSTFVANGFCTHTFYPMEFRRRKCGKSCGFC</sequence>
<dbReference type="PROSITE" id="PS51670">
    <property type="entry name" value="SHKT"/>
    <property type="match status" value="5"/>
</dbReference>
<protein>
    <recommendedName>
        <fullName evidence="4">ShKT domain-containing protein</fullName>
    </recommendedName>
</protein>
<evidence type="ECO:0000259" key="4">
    <source>
        <dbReference type="PROSITE" id="PS51670"/>
    </source>
</evidence>
<gene>
    <name evidence="5" type="ORF">QR680_010280</name>
</gene>
<feature type="domain" description="ShKT" evidence="4">
    <location>
        <begin position="282"/>
        <end position="318"/>
    </location>
</feature>
<dbReference type="PANTHER" id="PTHR21724">
    <property type="entry name" value="SHKT DOMAIN-CONTAINING PROTEIN"/>
    <property type="match status" value="1"/>
</dbReference>
<dbReference type="PANTHER" id="PTHR21724:SF109">
    <property type="entry name" value="SHKT DOMAIN-CONTAINING PROTEIN"/>
    <property type="match status" value="1"/>
</dbReference>
<dbReference type="SMART" id="SM00254">
    <property type="entry name" value="ShKT"/>
    <property type="match status" value="5"/>
</dbReference>
<feature type="domain" description="ShKT" evidence="4">
    <location>
        <begin position="73"/>
        <end position="117"/>
    </location>
</feature>
<keyword evidence="6" id="KW-1185">Reference proteome</keyword>
<comment type="caution">
    <text evidence="5">The sequence shown here is derived from an EMBL/GenBank/DDBJ whole genome shotgun (WGS) entry which is preliminary data.</text>
</comment>
<feature type="signal peptide" evidence="3">
    <location>
        <begin position="1"/>
        <end position="21"/>
    </location>
</feature>
<proteinExistence type="predicted"/>
<dbReference type="InterPro" id="IPR003582">
    <property type="entry name" value="ShKT_dom"/>
</dbReference>
<feature type="domain" description="ShKT" evidence="4">
    <location>
        <begin position="125"/>
        <end position="164"/>
    </location>
</feature>
<evidence type="ECO:0000313" key="5">
    <source>
        <dbReference type="EMBL" id="KAK0427536.1"/>
    </source>
</evidence>
<evidence type="ECO:0000256" key="3">
    <source>
        <dbReference type="SAM" id="SignalP"/>
    </source>
</evidence>
<comment type="caution">
    <text evidence="1">Lacks conserved residue(s) required for the propagation of feature annotation.</text>
</comment>
<name>A0AA39INF1_9BILA</name>
<feature type="chain" id="PRO_5041316210" description="ShKT domain-containing protein" evidence="3">
    <location>
        <begin position="22"/>
        <end position="318"/>
    </location>
</feature>
<organism evidence="5 6">
    <name type="scientific">Steinernema hermaphroditum</name>
    <dbReference type="NCBI Taxonomy" id="289476"/>
    <lineage>
        <taxon>Eukaryota</taxon>
        <taxon>Metazoa</taxon>
        <taxon>Ecdysozoa</taxon>
        <taxon>Nematoda</taxon>
        <taxon>Chromadorea</taxon>
        <taxon>Rhabditida</taxon>
        <taxon>Tylenchina</taxon>
        <taxon>Panagrolaimomorpha</taxon>
        <taxon>Strongyloidoidea</taxon>
        <taxon>Steinernematidae</taxon>
        <taxon>Steinernema</taxon>
    </lineage>
</organism>
<evidence type="ECO:0000256" key="1">
    <source>
        <dbReference type="PROSITE-ProRule" id="PRU01005"/>
    </source>
</evidence>
<keyword evidence="1" id="KW-1015">Disulfide bond</keyword>
<feature type="disulfide bond" evidence="1">
    <location>
        <begin position="169"/>
        <end position="203"/>
    </location>
</feature>
<evidence type="ECO:0000313" key="6">
    <source>
        <dbReference type="Proteomes" id="UP001175271"/>
    </source>
</evidence>
<dbReference type="Pfam" id="PF01549">
    <property type="entry name" value="ShK"/>
    <property type="match status" value="5"/>
</dbReference>
<dbReference type="Gene3D" id="1.10.10.1940">
    <property type="match status" value="4"/>
</dbReference>
<feature type="compositionally biased region" description="Gly residues" evidence="2">
    <location>
        <begin position="38"/>
        <end position="50"/>
    </location>
</feature>
<dbReference type="Proteomes" id="UP001175271">
    <property type="component" value="Unassembled WGS sequence"/>
</dbReference>
<accession>A0AA39INF1</accession>
<feature type="region of interest" description="Disordered" evidence="2">
    <location>
        <begin position="23"/>
        <end position="57"/>
    </location>
</feature>
<feature type="domain" description="ShKT" evidence="4">
    <location>
        <begin position="240"/>
        <end position="279"/>
    </location>
</feature>
<feature type="domain" description="ShKT" evidence="4">
    <location>
        <begin position="169"/>
        <end position="203"/>
    </location>
</feature>
<evidence type="ECO:0000256" key="2">
    <source>
        <dbReference type="SAM" id="MobiDB-lite"/>
    </source>
</evidence>
<reference evidence="5" key="1">
    <citation type="submission" date="2023-06" db="EMBL/GenBank/DDBJ databases">
        <title>Genomic analysis of the entomopathogenic nematode Steinernema hermaphroditum.</title>
        <authorList>
            <person name="Schwarz E.M."/>
            <person name="Heppert J.K."/>
            <person name="Baniya A."/>
            <person name="Schwartz H.T."/>
            <person name="Tan C.-H."/>
            <person name="Antoshechkin I."/>
            <person name="Sternberg P.W."/>
            <person name="Goodrich-Blair H."/>
            <person name="Dillman A.R."/>
        </authorList>
    </citation>
    <scope>NUCLEOTIDE SEQUENCE</scope>
    <source>
        <strain evidence="5">PS9179</strain>
        <tissue evidence="5">Whole animal</tissue>
    </source>
</reference>
<dbReference type="EMBL" id="JAUCMV010000001">
    <property type="protein sequence ID" value="KAK0427536.1"/>
    <property type="molecule type" value="Genomic_DNA"/>
</dbReference>
<dbReference type="AlphaFoldDB" id="A0AA39INF1"/>